<evidence type="ECO:0000259" key="1">
    <source>
        <dbReference type="PROSITE" id="PS51746"/>
    </source>
</evidence>
<dbReference type="eggNOG" id="COG0631">
    <property type="taxonomic scope" value="Bacteria"/>
</dbReference>
<feature type="domain" description="PPM-type phosphatase" evidence="1">
    <location>
        <begin position="2"/>
        <end position="241"/>
    </location>
</feature>
<dbReference type="EMBL" id="MPLS01000033">
    <property type="protein sequence ID" value="ORI97265.1"/>
    <property type="molecule type" value="Genomic_DNA"/>
</dbReference>
<name>A0A1X0VC06_LEUPS</name>
<dbReference type="InterPro" id="IPR015655">
    <property type="entry name" value="PP2C"/>
</dbReference>
<dbReference type="InterPro" id="IPR001932">
    <property type="entry name" value="PPM-type_phosphatase-like_dom"/>
</dbReference>
<dbReference type="Proteomes" id="UP000192288">
    <property type="component" value="Unassembled WGS sequence"/>
</dbReference>
<reference evidence="2 3" key="1">
    <citation type="journal article" date="2017" name="Front. Microbiol.">
        <title>Genomic Characterization of Dairy Associated Leuconostoc Species and Diversity of Leuconostocs in Undefined Mixed Mesophilic Starter Cultures.</title>
        <authorList>
            <person name="Frantzen C.A."/>
            <person name="Kot W."/>
            <person name="Pedersen T.B."/>
            <person name="Ardo Y.M."/>
            <person name="Broadbent J.R."/>
            <person name="Neve H."/>
            <person name="Hansen L.H."/>
            <person name="Dal Bello F."/>
            <person name="Ostlie H.M."/>
            <person name="Kleppen H.P."/>
            <person name="Vogensen F.K."/>
            <person name="Holo H."/>
        </authorList>
    </citation>
    <scope>NUCLEOTIDE SEQUENCE [LARGE SCALE GENOMIC DNA]</scope>
    <source>
        <strain evidence="2 3">LMGCF08</strain>
    </source>
</reference>
<dbReference type="PROSITE" id="PS51746">
    <property type="entry name" value="PPM_2"/>
    <property type="match status" value="1"/>
</dbReference>
<dbReference type="PANTHER" id="PTHR47992">
    <property type="entry name" value="PROTEIN PHOSPHATASE"/>
    <property type="match status" value="1"/>
</dbReference>
<dbReference type="SUPFAM" id="SSF81606">
    <property type="entry name" value="PP2C-like"/>
    <property type="match status" value="1"/>
</dbReference>
<dbReference type="STRING" id="33968.BMS77_09245"/>
<comment type="caution">
    <text evidence="2">The sequence shown here is derived from an EMBL/GenBank/DDBJ whole genome shotgun (WGS) entry which is preliminary data.</text>
</comment>
<organism evidence="2 3">
    <name type="scientific">Leuconostoc pseudomesenteroides</name>
    <dbReference type="NCBI Taxonomy" id="33968"/>
    <lineage>
        <taxon>Bacteria</taxon>
        <taxon>Bacillati</taxon>
        <taxon>Bacillota</taxon>
        <taxon>Bacilli</taxon>
        <taxon>Lactobacillales</taxon>
        <taxon>Lactobacillaceae</taxon>
        <taxon>Leuconostoc</taxon>
    </lineage>
</organism>
<dbReference type="SMART" id="SM00331">
    <property type="entry name" value="PP2C_SIG"/>
    <property type="match status" value="1"/>
</dbReference>
<dbReference type="Pfam" id="PF13672">
    <property type="entry name" value="PP2C_2"/>
    <property type="match status" value="1"/>
</dbReference>
<protein>
    <submittedName>
        <fullName evidence="2">Serine/threonine protein phosphatase</fullName>
    </submittedName>
</protein>
<accession>A0A1X0VC06</accession>
<dbReference type="InterPro" id="IPR036457">
    <property type="entry name" value="PPM-type-like_dom_sf"/>
</dbReference>
<sequence length="244" mass="26931">MVIAYHTDPGAKRPDNQDYVGAFTNSFGRTMVIVADGVTSNEGGEVASAMTVEHFGHAWESSQLETIVPTIEWLKNQTIIENQTILEAGQRFEELSEMATTLVLAVLFDDQIVVANLGDSKAFLLHGDELTQLSFDHTLKNEMIRSGALSAERASNLPNARSVTRFLGVDQHAMLEVIQHEFVDDDMLFLTTDGITKVLTQDEIKATMRLEAPLDIRVFDMIQQANSLGAPDNVTAVLVTHEKD</sequence>
<gene>
    <name evidence="2" type="ORF">BMR96_08120</name>
</gene>
<dbReference type="CDD" id="cd00143">
    <property type="entry name" value="PP2Cc"/>
    <property type="match status" value="1"/>
</dbReference>
<dbReference type="Gene3D" id="3.60.40.10">
    <property type="entry name" value="PPM-type phosphatase domain"/>
    <property type="match status" value="1"/>
</dbReference>
<dbReference type="RefSeq" id="WP_080519552.1">
    <property type="nucleotide sequence ID" value="NZ_MPLS01000033.1"/>
</dbReference>
<evidence type="ECO:0000313" key="2">
    <source>
        <dbReference type="EMBL" id="ORI97265.1"/>
    </source>
</evidence>
<dbReference type="AlphaFoldDB" id="A0A1X0VC06"/>
<dbReference type="SMART" id="SM00332">
    <property type="entry name" value="PP2Cc"/>
    <property type="match status" value="1"/>
</dbReference>
<proteinExistence type="predicted"/>
<evidence type="ECO:0000313" key="3">
    <source>
        <dbReference type="Proteomes" id="UP000192288"/>
    </source>
</evidence>
<dbReference type="GO" id="GO:0004722">
    <property type="term" value="F:protein serine/threonine phosphatase activity"/>
    <property type="evidence" value="ECO:0007669"/>
    <property type="project" value="InterPro"/>
</dbReference>